<reference evidence="1 2" key="1">
    <citation type="submission" date="2016-10" db="EMBL/GenBank/DDBJ databases">
        <authorList>
            <person name="de Groot N.N."/>
        </authorList>
    </citation>
    <scope>NUCLEOTIDE SEQUENCE [LARGE SCALE GENOMIC DNA]</scope>
    <source>
        <strain evidence="1 2">DSM 26000</strain>
    </source>
</reference>
<dbReference type="EMBL" id="FOQT01000003">
    <property type="protein sequence ID" value="SFI28525.1"/>
    <property type="molecule type" value="Genomic_DNA"/>
</dbReference>
<accession>A0A1I3GYC0</accession>
<gene>
    <name evidence="1" type="ORF">SAMN05443292_2095</name>
</gene>
<dbReference type="OrthoDB" id="7067985at2"/>
<evidence type="ECO:0000313" key="1">
    <source>
        <dbReference type="EMBL" id="SFI28525.1"/>
    </source>
</evidence>
<protein>
    <submittedName>
        <fullName evidence="1">Uncharacterized protein</fullName>
    </submittedName>
</protein>
<organism evidence="1 2">
    <name type="scientific">Halpernia frigidisoli</name>
    <dbReference type="NCBI Taxonomy" id="1125876"/>
    <lineage>
        <taxon>Bacteria</taxon>
        <taxon>Pseudomonadati</taxon>
        <taxon>Bacteroidota</taxon>
        <taxon>Flavobacteriia</taxon>
        <taxon>Flavobacteriales</taxon>
        <taxon>Weeksellaceae</taxon>
        <taxon>Chryseobacterium group</taxon>
        <taxon>Halpernia</taxon>
    </lineage>
</organism>
<keyword evidence="2" id="KW-1185">Reference proteome</keyword>
<evidence type="ECO:0000313" key="2">
    <source>
        <dbReference type="Proteomes" id="UP000198931"/>
    </source>
</evidence>
<dbReference type="RefSeq" id="WP_090080309.1">
    <property type="nucleotide sequence ID" value="NZ_FOQT01000003.1"/>
</dbReference>
<sequence length="168" mass="20181">MSKNRKKFQIANPQDQLDKFKIDKYKIGENGVSFYDIRDMKPVFAFDYLSIKFSNLCYNSNSLKVEDYLGFLTALKTNSQFTYNELRTKKNYRFHPIDFDSDNVSINRKDFKKVLSFKPDEIKDEELPTLYQFDLHYHQKARACGFLYKGIFYLVWFDRNHIIYPGNR</sequence>
<name>A0A1I3GYC0_9FLAO</name>
<proteinExistence type="predicted"/>
<dbReference type="AlphaFoldDB" id="A0A1I3GYC0"/>
<dbReference type="Proteomes" id="UP000198931">
    <property type="component" value="Unassembled WGS sequence"/>
</dbReference>